<gene>
    <name evidence="4" type="ORF">BEL05_07860</name>
</gene>
<evidence type="ECO:0000313" key="5">
    <source>
        <dbReference type="Proteomes" id="UP000095230"/>
    </source>
</evidence>
<dbReference type="Pfam" id="PF09829">
    <property type="entry name" value="DUF2057"/>
    <property type="match status" value="1"/>
</dbReference>
<dbReference type="PANTHER" id="PTHR38108:SF1">
    <property type="entry name" value="UPF0319 PROTEIN YCCT"/>
    <property type="match status" value="1"/>
</dbReference>
<keyword evidence="2 3" id="KW-0732">Signal</keyword>
<dbReference type="InterPro" id="IPR018635">
    <property type="entry name" value="UPF0319"/>
</dbReference>
<feature type="signal peptide" evidence="3">
    <location>
        <begin position="1"/>
        <end position="21"/>
    </location>
</feature>
<evidence type="ECO:0008006" key="6">
    <source>
        <dbReference type="Google" id="ProtNLM"/>
    </source>
</evidence>
<reference evidence="4 5" key="1">
    <citation type="submission" date="2016-07" db="EMBL/GenBank/DDBJ databases">
        <title>Whole-genome of two Shewanella species isolated from a digestive organ of sea cucumber Apostichopus japonicus Selenka 1867.</title>
        <authorList>
            <person name="Hong H.-H."/>
            <person name="Choi H."/>
            <person name="Cheon S."/>
            <person name="Oh J.-S."/>
            <person name="Lee H.-G."/>
            <person name="Park C."/>
        </authorList>
    </citation>
    <scope>NUCLEOTIDE SEQUENCE [LARGE SCALE GENOMIC DNA]</scope>
    <source>
        <strain evidence="4 5">CSB03KR</strain>
    </source>
</reference>
<dbReference type="EMBL" id="MCBT01000016">
    <property type="protein sequence ID" value="OEG74697.1"/>
    <property type="molecule type" value="Genomic_DNA"/>
</dbReference>
<evidence type="ECO:0000256" key="1">
    <source>
        <dbReference type="ARBA" id="ARBA00008490"/>
    </source>
</evidence>
<dbReference type="STRING" id="23.BEL05_07860"/>
<evidence type="ECO:0000256" key="2">
    <source>
        <dbReference type="ARBA" id="ARBA00022729"/>
    </source>
</evidence>
<dbReference type="OrthoDB" id="5734775at2"/>
<organism evidence="4 5">
    <name type="scientific">Shewanella colwelliana</name>
    <name type="common">Alteromonas colwelliana</name>
    <dbReference type="NCBI Taxonomy" id="23"/>
    <lineage>
        <taxon>Bacteria</taxon>
        <taxon>Pseudomonadati</taxon>
        <taxon>Pseudomonadota</taxon>
        <taxon>Gammaproteobacteria</taxon>
        <taxon>Alteromonadales</taxon>
        <taxon>Shewanellaceae</taxon>
        <taxon>Shewanella</taxon>
    </lineage>
</organism>
<evidence type="ECO:0000313" key="4">
    <source>
        <dbReference type="EMBL" id="OEG74697.1"/>
    </source>
</evidence>
<comment type="caution">
    <text evidence="4">The sequence shown here is derived from an EMBL/GenBank/DDBJ whole genome shotgun (WGS) entry which is preliminary data.</text>
</comment>
<name>A0A1E5IW94_SHECO</name>
<proteinExistence type="inferred from homology"/>
<sequence length="235" mass="25272">MKSIMPITALIALLGASSAMAANLTIPMAFEYLAIDGKKIEGSLFNHKSDLDLTPGSHKIAIRYHDMVQDDFSDSESFVKSSPFIVTLNVDGEHDYTLQPAEGEVVKRPKSFAKSPQVIITRNDGGSVNYKVTQTNFTEETFVGKLFGGDNGQDIEVAAAAATGAAVTASAVTTPPPVAAKTQVEAATLPTAVPTTLPANDAASAEHAQQMLQYWWLHADDKTRKEFMSWAIQQL</sequence>
<dbReference type="AlphaFoldDB" id="A0A1E5IW94"/>
<evidence type="ECO:0000256" key="3">
    <source>
        <dbReference type="SAM" id="SignalP"/>
    </source>
</evidence>
<accession>A0A1E5IW94</accession>
<dbReference type="PANTHER" id="PTHR38108">
    <property type="entry name" value="UPF0319 PROTEIN YCCT"/>
    <property type="match status" value="1"/>
</dbReference>
<comment type="similarity">
    <text evidence="1">Belongs to the UPF0319 family.</text>
</comment>
<dbReference type="Proteomes" id="UP000095230">
    <property type="component" value="Unassembled WGS sequence"/>
</dbReference>
<feature type="chain" id="PRO_5009179262" description="DUF2057 domain-containing protein" evidence="3">
    <location>
        <begin position="22"/>
        <end position="235"/>
    </location>
</feature>
<protein>
    <recommendedName>
        <fullName evidence="6">DUF2057 domain-containing protein</fullName>
    </recommendedName>
</protein>
<dbReference type="RefSeq" id="WP_069670654.1">
    <property type="nucleotide sequence ID" value="NZ_MCBT01000016.1"/>
</dbReference>